<dbReference type="EMBL" id="KZ293740">
    <property type="protein sequence ID" value="PBK80773.1"/>
    <property type="molecule type" value="Genomic_DNA"/>
</dbReference>
<organism evidence="4 5">
    <name type="scientific">Armillaria gallica</name>
    <name type="common">Bulbous honey fungus</name>
    <name type="synonym">Armillaria bulbosa</name>
    <dbReference type="NCBI Taxonomy" id="47427"/>
    <lineage>
        <taxon>Eukaryota</taxon>
        <taxon>Fungi</taxon>
        <taxon>Dikarya</taxon>
        <taxon>Basidiomycota</taxon>
        <taxon>Agaricomycotina</taxon>
        <taxon>Agaricomycetes</taxon>
        <taxon>Agaricomycetidae</taxon>
        <taxon>Agaricales</taxon>
        <taxon>Marasmiineae</taxon>
        <taxon>Physalacriaceae</taxon>
        <taxon>Armillaria</taxon>
    </lineage>
</organism>
<sequence>MAMPSIDTVPDGDDKNLQRPPHDTQGDTGMSDDPTDNFQPLDINENSTAYSLPQWRKLLCSIFGMQQCGFQVGAYLTESKGNVPFDYEQRFLEDKWYEELSPLVRVWRTYLEECSAFDIEMLEGWRDGLDVLLIFAGLFSAVVTTFIIQTSQNLQVDYGQVTATLLFKLIDVQRTAAN</sequence>
<dbReference type="InParanoid" id="A0A2H3CXG1"/>
<keyword evidence="2" id="KW-0472">Membrane</keyword>
<reference evidence="5" key="1">
    <citation type="journal article" date="2017" name="Nat. Ecol. Evol.">
        <title>Genome expansion and lineage-specific genetic innovations in the forest pathogenic fungi Armillaria.</title>
        <authorList>
            <person name="Sipos G."/>
            <person name="Prasanna A.N."/>
            <person name="Walter M.C."/>
            <person name="O'Connor E."/>
            <person name="Balint B."/>
            <person name="Krizsan K."/>
            <person name="Kiss B."/>
            <person name="Hess J."/>
            <person name="Varga T."/>
            <person name="Slot J."/>
            <person name="Riley R."/>
            <person name="Boka B."/>
            <person name="Rigling D."/>
            <person name="Barry K."/>
            <person name="Lee J."/>
            <person name="Mihaltcheva S."/>
            <person name="LaButti K."/>
            <person name="Lipzen A."/>
            <person name="Waldron R."/>
            <person name="Moloney N.M."/>
            <person name="Sperisen C."/>
            <person name="Kredics L."/>
            <person name="Vagvoelgyi C."/>
            <person name="Patrignani A."/>
            <person name="Fitzpatrick D."/>
            <person name="Nagy I."/>
            <person name="Doyle S."/>
            <person name="Anderson J.B."/>
            <person name="Grigoriev I.V."/>
            <person name="Gueldener U."/>
            <person name="Muensterkoetter M."/>
            <person name="Nagy L.G."/>
        </authorList>
    </citation>
    <scope>NUCLEOTIDE SEQUENCE [LARGE SCALE GENOMIC DNA]</scope>
    <source>
        <strain evidence="5">Ar21-2</strain>
    </source>
</reference>
<dbReference type="AlphaFoldDB" id="A0A2H3CXG1"/>
<dbReference type="OrthoDB" id="3235960at2759"/>
<feature type="transmembrane region" description="Helical" evidence="2">
    <location>
        <begin position="129"/>
        <end position="148"/>
    </location>
</feature>
<protein>
    <recommendedName>
        <fullName evidence="3">DUF6535 domain-containing protein</fullName>
    </recommendedName>
</protein>
<keyword evidence="5" id="KW-1185">Reference proteome</keyword>
<accession>A0A2H3CXG1</accession>
<evidence type="ECO:0000256" key="1">
    <source>
        <dbReference type="SAM" id="MobiDB-lite"/>
    </source>
</evidence>
<keyword evidence="2" id="KW-0812">Transmembrane</keyword>
<dbReference type="InterPro" id="IPR045338">
    <property type="entry name" value="DUF6535"/>
</dbReference>
<evidence type="ECO:0000313" key="5">
    <source>
        <dbReference type="Proteomes" id="UP000217790"/>
    </source>
</evidence>
<feature type="region of interest" description="Disordered" evidence="1">
    <location>
        <begin position="1"/>
        <end position="42"/>
    </location>
</feature>
<evidence type="ECO:0000256" key="2">
    <source>
        <dbReference type="SAM" id="Phobius"/>
    </source>
</evidence>
<proteinExistence type="predicted"/>
<evidence type="ECO:0000259" key="3">
    <source>
        <dbReference type="Pfam" id="PF20153"/>
    </source>
</evidence>
<dbReference type="Proteomes" id="UP000217790">
    <property type="component" value="Unassembled WGS sequence"/>
</dbReference>
<gene>
    <name evidence="4" type="ORF">ARMGADRAFT_1020701</name>
</gene>
<dbReference type="Pfam" id="PF20153">
    <property type="entry name" value="DUF6535"/>
    <property type="match status" value="1"/>
</dbReference>
<evidence type="ECO:0000313" key="4">
    <source>
        <dbReference type="EMBL" id="PBK80773.1"/>
    </source>
</evidence>
<keyword evidence="2" id="KW-1133">Transmembrane helix</keyword>
<feature type="compositionally biased region" description="Basic and acidic residues" evidence="1">
    <location>
        <begin position="12"/>
        <end position="25"/>
    </location>
</feature>
<name>A0A2H3CXG1_ARMGA</name>
<feature type="domain" description="DUF6535" evidence="3">
    <location>
        <begin position="107"/>
        <end position="174"/>
    </location>
</feature>
<feature type="non-terminal residue" evidence="4">
    <location>
        <position position="178"/>
    </location>
</feature>